<dbReference type="AlphaFoldDB" id="A0A0F4YET3"/>
<dbReference type="EC" id="3.4.23.24" evidence="1"/>
<dbReference type="SUPFAM" id="SSF50630">
    <property type="entry name" value="Acid proteases"/>
    <property type="match status" value="1"/>
</dbReference>
<dbReference type="OrthoDB" id="4074350at2759"/>
<reference evidence="1 2" key="1">
    <citation type="submission" date="2015-04" db="EMBL/GenBank/DDBJ databases">
        <authorList>
            <person name="Heijne W.H."/>
            <person name="Fedorova N.D."/>
            <person name="Nierman W.C."/>
            <person name="Vollebregt A.W."/>
            <person name="Zhao Z."/>
            <person name="Wu L."/>
            <person name="Kumar M."/>
            <person name="Stam H."/>
            <person name="van den Berg M.A."/>
            <person name="Pel H.J."/>
        </authorList>
    </citation>
    <scope>NUCLEOTIDE SEQUENCE [LARGE SCALE GENOMIC DNA]</scope>
    <source>
        <strain evidence="1 2">CBS 393.64</strain>
    </source>
</reference>
<dbReference type="EMBL" id="LASV01000828">
    <property type="protein sequence ID" value="KKA16133.1"/>
    <property type="molecule type" value="Genomic_DNA"/>
</dbReference>
<dbReference type="Proteomes" id="UP000053958">
    <property type="component" value="Unassembled WGS sequence"/>
</dbReference>
<keyword evidence="1" id="KW-0645">Protease</keyword>
<evidence type="ECO:0000313" key="1">
    <source>
        <dbReference type="EMBL" id="KKA16133.1"/>
    </source>
</evidence>
<sequence length="155" mass="16625">RSPTPPRHTLEVKVIRLRWESCPLGAPRYNTSYTENDGRPPLNTTFINSYLYTNGGGKAIPSYSYGLHIGSAALNIPGSLFLGGYDQSRALEPVSAQPYTSAEPGGSFAIELLDIEIGVATGGSPWNFTNKTGLLIQGDSPSLKSADITRDVFSC</sequence>
<comment type="caution">
    <text evidence="1">The sequence shown here is derived from an EMBL/GenBank/DDBJ whole genome shotgun (WGS) entry which is preliminary data.</text>
</comment>
<dbReference type="InterPro" id="IPR021109">
    <property type="entry name" value="Peptidase_aspartic_dom_sf"/>
</dbReference>
<dbReference type="RefSeq" id="XP_013322745.1">
    <property type="nucleotide sequence ID" value="XM_013467291.1"/>
</dbReference>
<accession>A0A0F4YET3</accession>
<name>A0A0F4YET3_RASE3</name>
<dbReference type="STRING" id="1408163.A0A0F4YET3"/>
<organism evidence="1 2">
    <name type="scientific">Rasamsonia emersonii (strain ATCC 16479 / CBS 393.64 / IMI 116815)</name>
    <dbReference type="NCBI Taxonomy" id="1408163"/>
    <lineage>
        <taxon>Eukaryota</taxon>
        <taxon>Fungi</taxon>
        <taxon>Dikarya</taxon>
        <taxon>Ascomycota</taxon>
        <taxon>Pezizomycotina</taxon>
        <taxon>Eurotiomycetes</taxon>
        <taxon>Eurotiomycetidae</taxon>
        <taxon>Eurotiales</taxon>
        <taxon>Trichocomaceae</taxon>
        <taxon>Rasamsonia</taxon>
    </lineage>
</organism>
<dbReference type="GO" id="GO:0008233">
    <property type="term" value="F:peptidase activity"/>
    <property type="evidence" value="ECO:0007669"/>
    <property type="project" value="UniProtKB-KW"/>
</dbReference>
<feature type="non-terminal residue" evidence="1">
    <location>
        <position position="1"/>
    </location>
</feature>
<gene>
    <name evidence="1" type="ORF">T310_10299</name>
</gene>
<dbReference type="GeneID" id="25313362"/>
<protein>
    <submittedName>
        <fullName evidence="1">Aspartic protease</fullName>
        <ecNumber evidence="1">3.4.23.24</ecNumber>
    </submittedName>
</protein>
<keyword evidence="1" id="KW-0378">Hydrolase</keyword>
<evidence type="ECO:0000313" key="2">
    <source>
        <dbReference type="Proteomes" id="UP000053958"/>
    </source>
</evidence>
<dbReference type="GO" id="GO:0006508">
    <property type="term" value="P:proteolysis"/>
    <property type="evidence" value="ECO:0007669"/>
    <property type="project" value="UniProtKB-KW"/>
</dbReference>
<keyword evidence="2" id="KW-1185">Reference proteome</keyword>
<proteinExistence type="predicted"/>